<reference evidence="2" key="1">
    <citation type="journal article" date="2014" name="Front. Microbiol.">
        <title>High frequency of phylogenetically diverse reductive dehalogenase-homologous genes in deep subseafloor sedimentary metagenomes.</title>
        <authorList>
            <person name="Kawai M."/>
            <person name="Futagami T."/>
            <person name="Toyoda A."/>
            <person name="Takaki Y."/>
            <person name="Nishi S."/>
            <person name="Hori S."/>
            <person name="Arai W."/>
            <person name="Tsubouchi T."/>
            <person name="Morono Y."/>
            <person name="Uchiyama I."/>
            <person name="Ito T."/>
            <person name="Fujiyama A."/>
            <person name="Inagaki F."/>
            <person name="Takami H."/>
        </authorList>
    </citation>
    <scope>NUCLEOTIDE SEQUENCE</scope>
    <source>
        <strain evidence="2">Expedition CK06-06</strain>
    </source>
</reference>
<dbReference type="AlphaFoldDB" id="X1IKG2"/>
<sequence length="169" mass="19662">MISYLAIAIGVLTFCFGILGLWDFPKISMKGKRKKIIMCILIALILLLTIWIVIINKSKEEEGIRYKKYSNYEKQKNRLMIEGLSPSDIENLGDENPLLRRYYLIGQENERTGSFEEAIKNYEEILKYRLSSYKDQALAYNLIGNCYLEIYEICEFRSIRTAIPKASGH</sequence>
<accession>X1IKG2</accession>
<keyword evidence="1" id="KW-1133">Transmembrane helix</keyword>
<protein>
    <recommendedName>
        <fullName evidence="3">Tetratricopeptide repeat protein</fullName>
    </recommendedName>
</protein>
<keyword evidence="1" id="KW-0472">Membrane</keyword>
<evidence type="ECO:0000256" key="1">
    <source>
        <dbReference type="SAM" id="Phobius"/>
    </source>
</evidence>
<organism evidence="2">
    <name type="scientific">marine sediment metagenome</name>
    <dbReference type="NCBI Taxonomy" id="412755"/>
    <lineage>
        <taxon>unclassified sequences</taxon>
        <taxon>metagenomes</taxon>
        <taxon>ecological metagenomes</taxon>
    </lineage>
</organism>
<dbReference type="EMBL" id="BARU01029686">
    <property type="protein sequence ID" value="GAH69755.1"/>
    <property type="molecule type" value="Genomic_DNA"/>
</dbReference>
<evidence type="ECO:0008006" key="3">
    <source>
        <dbReference type="Google" id="ProtNLM"/>
    </source>
</evidence>
<dbReference type="Gene3D" id="1.25.40.10">
    <property type="entry name" value="Tetratricopeptide repeat domain"/>
    <property type="match status" value="1"/>
</dbReference>
<proteinExistence type="predicted"/>
<comment type="caution">
    <text evidence="2">The sequence shown here is derived from an EMBL/GenBank/DDBJ whole genome shotgun (WGS) entry which is preliminary data.</text>
</comment>
<evidence type="ECO:0000313" key="2">
    <source>
        <dbReference type="EMBL" id="GAH69755.1"/>
    </source>
</evidence>
<name>X1IKG2_9ZZZZ</name>
<dbReference type="SUPFAM" id="SSF48452">
    <property type="entry name" value="TPR-like"/>
    <property type="match status" value="1"/>
</dbReference>
<dbReference type="InterPro" id="IPR011990">
    <property type="entry name" value="TPR-like_helical_dom_sf"/>
</dbReference>
<keyword evidence="1" id="KW-0812">Transmembrane</keyword>
<gene>
    <name evidence="2" type="ORF">S03H2_47184</name>
</gene>
<feature type="transmembrane region" description="Helical" evidence="1">
    <location>
        <begin position="6"/>
        <end position="24"/>
    </location>
</feature>
<feature type="transmembrane region" description="Helical" evidence="1">
    <location>
        <begin position="36"/>
        <end position="55"/>
    </location>
</feature>